<dbReference type="GO" id="GO:0005886">
    <property type="term" value="C:plasma membrane"/>
    <property type="evidence" value="ECO:0007669"/>
    <property type="project" value="TreeGrafter"/>
</dbReference>
<evidence type="ECO:0000256" key="6">
    <source>
        <dbReference type="SAM" id="Phobius"/>
    </source>
</evidence>
<feature type="transmembrane region" description="Helical" evidence="6">
    <location>
        <begin position="193"/>
        <end position="213"/>
    </location>
</feature>
<dbReference type="InterPro" id="IPR012681">
    <property type="entry name" value="NCS1"/>
</dbReference>
<feature type="transmembrane region" description="Helical" evidence="6">
    <location>
        <begin position="108"/>
        <end position="128"/>
    </location>
</feature>
<accession>A0A1V2L3T7</accession>
<dbReference type="EMBL" id="MPUK01000006">
    <property type="protein sequence ID" value="ONH66578.1"/>
    <property type="molecule type" value="Genomic_DNA"/>
</dbReference>
<feature type="transmembrane region" description="Helical" evidence="6">
    <location>
        <begin position="430"/>
        <end position="452"/>
    </location>
</feature>
<dbReference type="Gene3D" id="1.10.4160.10">
    <property type="entry name" value="Hydantoin permease"/>
    <property type="match status" value="1"/>
</dbReference>
<feature type="transmembrane region" description="Helical" evidence="6">
    <location>
        <begin position="168"/>
        <end position="187"/>
    </location>
</feature>
<dbReference type="InterPro" id="IPR001248">
    <property type="entry name" value="Pur-cyt_permease"/>
</dbReference>
<reference evidence="8" key="1">
    <citation type="journal article" date="2017" name="Genome Announc.">
        <title>Genome sequences of Cyberlindnera fabianii 65, Pichia kudriavzevii 129, and Saccharomyces cerevisiae 131 isolated from fermented masau fruits in Zimbabwe.</title>
        <authorList>
            <person name="van Rijswijck I.M.H."/>
            <person name="Derks M.F.L."/>
            <person name="Abee T."/>
            <person name="de Ridder D."/>
            <person name="Smid E.J."/>
        </authorList>
    </citation>
    <scope>NUCLEOTIDE SEQUENCE [LARGE SCALE GENOMIC DNA]</scope>
    <source>
        <strain evidence="8">65</strain>
    </source>
</reference>
<evidence type="ECO:0000313" key="8">
    <source>
        <dbReference type="Proteomes" id="UP000189513"/>
    </source>
</evidence>
<dbReference type="Proteomes" id="UP000189513">
    <property type="component" value="Unassembled WGS sequence"/>
</dbReference>
<dbReference type="OMA" id="GLCVNMI"/>
<feature type="transmembrane region" description="Helical" evidence="6">
    <location>
        <begin position="36"/>
        <end position="56"/>
    </location>
</feature>
<name>A0A1V2L3T7_CYBFA</name>
<dbReference type="VEuPathDB" id="FungiDB:BON22_3314"/>
<evidence type="ECO:0000256" key="4">
    <source>
        <dbReference type="ARBA" id="ARBA00022989"/>
    </source>
</evidence>
<evidence type="ECO:0000313" key="7">
    <source>
        <dbReference type="EMBL" id="ONH66578.1"/>
    </source>
</evidence>
<feature type="transmembrane region" description="Helical" evidence="6">
    <location>
        <begin position="365"/>
        <end position="382"/>
    </location>
</feature>
<keyword evidence="3 6" id="KW-0812">Transmembrane</keyword>
<feature type="transmembrane region" description="Helical" evidence="6">
    <location>
        <begin position="472"/>
        <end position="495"/>
    </location>
</feature>
<gene>
    <name evidence="7" type="ORF">BON22_3314</name>
</gene>
<evidence type="ECO:0000256" key="3">
    <source>
        <dbReference type="ARBA" id="ARBA00022692"/>
    </source>
</evidence>
<feature type="transmembrane region" description="Helical" evidence="6">
    <location>
        <begin position="272"/>
        <end position="291"/>
    </location>
</feature>
<comment type="caution">
    <text evidence="7">The sequence shown here is derived from an EMBL/GenBank/DDBJ whole genome shotgun (WGS) entry which is preliminary data.</text>
</comment>
<keyword evidence="5 6" id="KW-0472">Membrane</keyword>
<dbReference type="Pfam" id="PF02133">
    <property type="entry name" value="Transp_cyt_pur"/>
    <property type="match status" value="1"/>
</dbReference>
<comment type="similarity">
    <text evidence="2">Belongs to the purine-cytosine permease (2.A.39) family.</text>
</comment>
<dbReference type="PANTHER" id="PTHR30618">
    <property type="entry name" value="NCS1 FAMILY PURINE/PYRIMIDINE TRANSPORTER"/>
    <property type="match status" value="1"/>
</dbReference>
<feature type="transmembrane region" description="Helical" evidence="6">
    <location>
        <begin position="68"/>
        <end position="88"/>
    </location>
</feature>
<dbReference type="AlphaFoldDB" id="A0A1V2L3T7"/>
<evidence type="ECO:0000256" key="1">
    <source>
        <dbReference type="ARBA" id="ARBA00004141"/>
    </source>
</evidence>
<dbReference type="GO" id="GO:0015205">
    <property type="term" value="F:nucleobase transmembrane transporter activity"/>
    <property type="evidence" value="ECO:0007669"/>
    <property type="project" value="TreeGrafter"/>
</dbReference>
<feature type="transmembrane region" description="Helical" evidence="6">
    <location>
        <begin position="388"/>
        <end position="410"/>
    </location>
</feature>
<dbReference type="PANTHER" id="PTHR30618:SF15">
    <property type="entry name" value="NICOTINAMIDE RIBOSIDE TRANSPORTER 1-RELATED"/>
    <property type="match status" value="1"/>
</dbReference>
<comment type="subcellular location">
    <subcellularLocation>
        <location evidence="1">Membrane</location>
        <topology evidence="1">Multi-pass membrane protein</topology>
    </subcellularLocation>
</comment>
<proteinExistence type="inferred from homology"/>
<evidence type="ECO:0000256" key="5">
    <source>
        <dbReference type="ARBA" id="ARBA00023136"/>
    </source>
</evidence>
<dbReference type="InterPro" id="IPR045225">
    <property type="entry name" value="Uracil/uridine/allantoin_perm"/>
</dbReference>
<protein>
    <submittedName>
        <fullName evidence="7">Thiamine transporter</fullName>
    </submittedName>
</protein>
<dbReference type="NCBIfam" id="TIGR00800">
    <property type="entry name" value="ncs1"/>
    <property type="match status" value="1"/>
</dbReference>
<keyword evidence="8" id="KW-1185">Reference proteome</keyword>
<keyword evidence="4 6" id="KW-1133">Transmembrane helix</keyword>
<evidence type="ECO:0000256" key="2">
    <source>
        <dbReference type="ARBA" id="ARBA00008974"/>
    </source>
</evidence>
<organism evidence="7 8">
    <name type="scientific">Cyberlindnera fabianii</name>
    <name type="common">Yeast</name>
    <name type="synonym">Hansenula fabianii</name>
    <dbReference type="NCBI Taxonomy" id="36022"/>
    <lineage>
        <taxon>Eukaryota</taxon>
        <taxon>Fungi</taxon>
        <taxon>Dikarya</taxon>
        <taxon>Ascomycota</taxon>
        <taxon>Saccharomycotina</taxon>
        <taxon>Saccharomycetes</taxon>
        <taxon>Phaffomycetales</taxon>
        <taxon>Phaffomycetaceae</taxon>
        <taxon>Cyberlindnera</taxon>
    </lineage>
</organism>
<sequence>MSKILKLLEVPHPPSHPPSFLLNRDLEPIPPHKRQWGFFSNFCYWGVISFNMGTWLSSSSSLSLGLSIGGIFAGYILGDLVTIAYTILNSFPGLDWHVGYTVTQRVSFGIYGSGLGILVRVLLSIVNYGSGCYIGGQAVSLVLSAWSKSYMNLGDNHLSRVAMTERDLAGFLIFHVFNAICAFMPPYRFNRPLIVSCVCVFFAMLGMVIHLQIKAGGYGDVFGLKTTLSSSEQGWMIIYVMTYWFSSVSPGTQNQCDYSRFATSTTSVVLGTFLSLLIPTTVIPLFGIIGASTTSQLYGEELWIPTDIVLRWLHDSYTPGTRCAASFIGFTFVASQVCLNSINCGFSSGMDLAGILPRYINVTRGFLLTAAVSFAVQPWNFYNTSSVFLTVMSSFGVVTTPIIAICVCDYLVIRRRVYKISEAFVLNGEYFYTCGINFRAVVAFIVGMTPGLPGMAWQVDQSYFNNRGIVNFYYGDSLFAFVIPFACYWILCLIWPINNNVFTTDEEDVFGCFTEKEKLEKGICSAQVDEISMHSKNSSQQI</sequence>